<gene>
    <name evidence="2" type="ORF">SAMN04488068_1296</name>
</gene>
<dbReference type="InterPro" id="IPR011990">
    <property type="entry name" value="TPR-like_helical_dom_sf"/>
</dbReference>
<evidence type="ECO:0000256" key="1">
    <source>
        <dbReference type="SAM" id="SignalP"/>
    </source>
</evidence>
<dbReference type="STRING" id="490188.SAMN04488068_1296"/>
<feature type="chain" id="PRO_5012183589" evidence="1">
    <location>
        <begin position="23"/>
        <end position="415"/>
    </location>
</feature>
<dbReference type="RefSeq" id="WP_072895636.1">
    <property type="nucleotide sequence ID" value="NZ_FQWZ01000003.1"/>
</dbReference>
<accession>A0A1M5MKS6</accession>
<organism evidence="2 3">
    <name type="scientific">Hydrocarboniphaga daqingensis</name>
    <dbReference type="NCBI Taxonomy" id="490188"/>
    <lineage>
        <taxon>Bacteria</taxon>
        <taxon>Pseudomonadati</taxon>
        <taxon>Pseudomonadota</taxon>
        <taxon>Gammaproteobacteria</taxon>
        <taxon>Nevskiales</taxon>
        <taxon>Nevskiaceae</taxon>
        <taxon>Hydrocarboniphaga</taxon>
    </lineage>
</organism>
<feature type="signal peptide" evidence="1">
    <location>
        <begin position="1"/>
        <end position="22"/>
    </location>
</feature>
<dbReference type="SMART" id="SM00028">
    <property type="entry name" value="TPR"/>
    <property type="match status" value="4"/>
</dbReference>
<dbReference type="Pfam" id="PF13432">
    <property type="entry name" value="TPR_16"/>
    <property type="match status" value="3"/>
</dbReference>
<reference evidence="2 3" key="1">
    <citation type="submission" date="2016-11" db="EMBL/GenBank/DDBJ databases">
        <authorList>
            <person name="Jaros S."/>
            <person name="Januszkiewicz K."/>
            <person name="Wedrychowicz H."/>
        </authorList>
    </citation>
    <scope>NUCLEOTIDE SEQUENCE [LARGE SCALE GENOMIC DNA]</scope>
    <source>
        <strain evidence="2 3">CGMCC 1.7049</strain>
    </source>
</reference>
<name>A0A1M5MKS6_9GAMM</name>
<dbReference type="OrthoDB" id="5829198at2"/>
<proteinExistence type="predicted"/>
<evidence type="ECO:0000313" key="3">
    <source>
        <dbReference type="Proteomes" id="UP000199758"/>
    </source>
</evidence>
<sequence>MKRTIALLAVLGLASVSEAALAQAKDCANPRKADGTMSETYYRGVEAANALIAKKSYNEAISQLSKMAEGGGTEYEKAIASYNLGFAYTSKEDFGGAAKAFQAALDANALPQQQHEQLMFNLGQLLVADKQYAAGSRALERYMAEACSTVSPEAHIFLAQAYAEQKRFADALPQVDQAIAKAKAPKESWLQLKLALNYETKNFRGCADALVKLIALVPAKSDYWRQLSGMFLELKQDPEAVAVLALADRQGMITSAAEIKNLYNIYMAVDLPYKAAAMMQEAIDKNRLPADEKNQDMIANAWINAREYAKAEATLKKLASTSEKGEYYFKLGAMYGDDERWKESREMLEKAVAKGGLVRPGEAYLRLAVANYSLKDLKGAEAAASKALGYDATRNQAGQWLRQIREESGASPSTG</sequence>
<dbReference type="AlphaFoldDB" id="A0A1M5MKS6"/>
<dbReference type="InterPro" id="IPR019734">
    <property type="entry name" value="TPR_rpt"/>
</dbReference>
<dbReference type="Proteomes" id="UP000199758">
    <property type="component" value="Unassembled WGS sequence"/>
</dbReference>
<dbReference type="EMBL" id="FQWZ01000003">
    <property type="protein sequence ID" value="SHG77373.1"/>
    <property type="molecule type" value="Genomic_DNA"/>
</dbReference>
<evidence type="ECO:0000313" key="2">
    <source>
        <dbReference type="EMBL" id="SHG77373.1"/>
    </source>
</evidence>
<dbReference type="Gene3D" id="1.25.40.10">
    <property type="entry name" value="Tetratricopeptide repeat domain"/>
    <property type="match status" value="3"/>
</dbReference>
<keyword evidence="1" id="KW-0732">Signal</keyword>
<protein>
    <submittedName>
        <fullName evidence="2">Tetratricopeptide repeat-containing protein</fullName>
    </submittedName>
</protein>
<keyword evidence="3" id="KW-1185">Reference proteome</keyword>
<dbReference type="SUPFAM" id="SSF48452">
    <property type="entry name" value="TPR-like"/>
    <property type="match status" value="3"/>
</dbReference>